<dbReference type="STRING" id="1604334.SAMN05421546_2439"/>
<accession>A0A1N6YAQ2</accession>
<dbReference type="NCBIfam" id="NF047847">
    <property type="entry name" value="SS_mature_LptM"/>
    <property type="match status" value="1"/>
</dbReference>
<keyword evidence="6 8" id="KW-0449">Lipoprotein</keyword>
<sequence length="99" mass="10310">MALASARTTGLRLNPICRGLPDPGWARYHRGMKMPRLVFIATCLLVLAACGNKGPLVLPQKPVPVSAQDPLPAPAEPVDSVPSEAVPASSSDDGDGTPR</sequence>
<keyword evidence="3" id="KW-0472">Membrane</keyword>
<keyword evidence="9" id="KW-1185">Reference proteome</keyword>
<evidence type="ECO:0000256" key="1">
    <source>
        <dbReference type="ARBA" id="ARBA00004459"/>
    </source>
</evidence>
<dbReference type="AlphaFoldDB" id="A0A1N6YAQ2"/>
<evidence type="ECO:0000256" key="5">
    <source>
        <dbReference type="ARBA" id="ARBA00023237"/>
    </source>
</evidence>
<keyword evidence="2" id="KW-0732">Signal</keyword>
<gene>
    <name evidence="8" type="ORF">SAMN05421546_2439</name>
</gene>
<evidence type="ECO:0000256" key="7">
    <source>
        <dbReference type="SAM" id="MobiDB-lite"/>
    </source>
</evidence>
<keyword evidence="4" id="KW-0564">Palmitate</keyword>
<keyword evidence="5" id="KW-0998">Cell outer membrane</keyword>
<feature type="region of interest" description="Disordered" evidence="7">
    <location>
        <begin position="61"/>
        <end position="99"/>
    </location>
</feature>
<evidence type="ECO:0000256" key="4">
    <source>
        <dbReference type="ARBA" id="ARBA00023139"/>
    </source>
</evidence>
<name>A0A1N6YAQ2_9GAMM</name>
<evidence type="ECO:0000313" key="9">
    <source>
        <dbReference type="Proteomes" id="UP000241788"/>
    </source>
</evidence>
<evidence type="ECO:0000313" key="8">
    <source>
        <dbReference type="EMBL" id="SIR11559.1"/>
    </source>
</evidence>
<protein>
    <submittedName>
        <fullName evidence="8">Lipoprotein-attachment site-containing protein</fullName>
    </submittedName>
</protein>
<comment type="subcellular location">
    <subcellularLocation>
        <location evidence="1">Cell outer membrane</location>
        <topology evidence="1">Lipid-anchor</topology>
    </subcellularLocation>
</comment>
<reference evidence="9" key="1">
    <citation type="submission" date="2017-01" db="EMBL/GenBank/DDBJ databases">
        <authorList>
            <person name="Varghese N."/>
            <person name="Submissions S."/>
        </authorList>
    </citation>
    <scope>NUCLEOTIDE SEQUENCE [LARGE SCALE GENOMIC DNA]</scope>
    <source>
        <strain evidence="9">UM1</strain>
    </source>
</reference>
<evidence type="ECO:0000256" key="2">
    <source>
        <dbReference type="ARBA" id="ARBA00022729"/>
    </source>
</evidence>
<organism evidence="8 9">
    <name type="scientific">Solilutibacter tolerans</name>
    <dbReference type="NCBI Taxonomy" id="1604334"/>
    <lineage>
        <taxon>Bacteria</taxon>
        <taxon>Pseudomonadati</taxon>
        <taxon>Pseudomonadota</taxon>
        <taxon>Gammaproteobacteria</taxon>
        <taxon>Lysobacterales</taxon>
        <taxon>Lysobacteraceae</taxon>
        <taxon>Solilutibacter</taxon>
    </lineage>
</organism>
<dbReference type="Proteomes" id="UP000241788">
    <property type="component" value="Unassembled WGS sequence"/>
</dbReference>
<dbReference type="Pfam" id="PF13627">
    <property type="entry name" value="LptM_cons"/>
    <property type="match status" value="1"/>
</dbReference>
<proteinExistence type="predicted"/>
<feature type="compositionally biased region" description="Low complexity" evidence="7">
    <location>
        <begin position="76"/>
        <end position="91"/>
    </location>
</feature>
<dbReference type="InterPro" id="IPR032831">
    <property type="entry name" value="LptM_cons"/>
</dbReference>
<dbReference type="EMBL" id="FTLW01000006">
    <property type="protein sequence ID" value="SIR11559.1"/>
    <property type="molecule type" value="Genomic_DNA"/>
</dbReference>
<evidence type="ECO:0000256" key="3">
    <source>
        <dbReference type="ARBA" id="ARBA00023136"/>
    </source>
</evidence>
<evidence type="ECO:0000256" key="6">
    <source>
        <dbReference type="ARBA" id="ARBA00023288"/>
    </source>
</evidence>
<dbReference type="GO" id="GO:0009279">
    <property type="term" value="C:cell outer membrane"/>
    <property type="evidence" value="ECO:0007669"/>
    <property type="project" value="UniProtKB-SubCell"/>
</dbReference>